<dbReference type="EMBL" id="JABWDY010030584">
    <property type="protein sequence ID" value="KAF5185525.1"/>
    <property type="molecule type" value="Genomic_DNA"/>
</dbReference>
<feature type="domain" description="Phytocyanin" evidence="7">
    <location>
        <begin position="23"/>
        <end position="122"/>
    </location>
</feature>
<sequence length="176" mass="17940">MAVSRVLCVLLVVLCCAVQSFAVTYTVGDTNGWATSVDYSTWTSGKSFAVGDTLVFTYGAGAHTVDEVSESDYSSCSTGNSISSDSTGSTSITLKTPGTHYYICGIPGHCSGGMKLAVTVGGNGTTTPVSPSTPTPRTFGPPSPNSNTPSSSSGTISPSIVTILFLGVTLLKLYLA</sequence>
<dbReference type="InterPro" id="IPR028871">
    <property type="entry name" value="BlueCu_1_BS"/>
</dbReference>
<dbReference type="CDD" id="cd04216">
    <property type="entry name" value="Phytocyanin"/>
    <property type="match status" value="1"/>
</dbReference>
<evidence type="ECO:0000256" key="4">
    <source>
        <dbReference type="SAM" id="MobiDB-lite"/>
    </source>
</evidence>
<dbReference type="InterPro" id="IPR003245">
    <property type="entry name" value="Phytocyanin_dom"/>
</dbReference>
<keyword evidence="1" id="KW-0479">Metal-binding</keyword>
<feature type="compositionally biased region" description="Pro residues" evidence="4">
    <location>
        <begin position="131"/>
        <end position="144"/>
    </location>
</feature>
<evidence type="ECO:0000256" key="3">
    <source>
        <dbReference type="ARBA" id="ARBA00023180"/>
    </source>
</evidence>
<reference evidence="8 9" key="1">
    <citation type="submission" date="2020-06" db="EMBL/GenBank/DDBJ databases">
        <title>Transcriptomic and genomic resources for Thalictrum thalictroides and T. hernandezii: Facilitating candidate gene discovery in an emerging model plant lineage.</title>
        <authorList>
            <person name="Arias T."/>
            <person name="Riano-Pachon D.M."/>
            <person name="Di Stilio V.S."/>
        </authorList>
    </citation>
    <scope>NUCLEOTIDE SEQUENCE [LARGE SCALE GENOMIC DNA]</scope>
    <source>
        <strain evidence="9">cv. WT478/WT964</strain>
        <tissue evidence="8">Leaves</tissue>
    </source>
</reference>
<proteinExistence type="predicted"/>
<dbReference type="SUPFAM" id="SSF49503">
    <property type="entry name" value="Cupredoxins"/>
    <property type="match status" value="1"/>
</dbReference>
<feature type="signal peptide" evidence="6">
    <location>
        <begin position="1"/>
        <end position="22"/>
    </location>
</feature>
<dbReference type="GO" id="GO:0009055">
    <property type="term" value="F:electron transfer activity"/>
    <property type="evidence" value="ECO:0007669"/>
    <property type="project" value="InterPro"/>
</dbReference>
<keyword evidence="6" id="KW-0732">Signal</keyword>
<evidence type="ECO:0000256" key="6">
    <source>
        <dbReference type="SAM" id="SignalP"/>
    </source>
</evidence>
<feature type="compositionally biased region" description="Low complexity" evidence="4">
    <location>
        <begin position="145"/>
        <end position="154"/>
    </location>
</feature>
<keyword evidence="5" id="KW-0812">Transmembrane</keyword>
<dbReference type="PANTHER" id="PTHR33021:SF193">
    <property type="entry name" value="OS06G0218600 PROTEIN"/>
    <property type="match status" value="1"/>
</dbReference>
<evidence type="ECO:0000313" key="8">
    <source>
        <dbReference type="EMBL" id="KAF5185525.1"/>
    </source>
</evidence>
<dbReference type="AlphaFoldDB" id="A0A7J6VMY7"/>
<feature type="chain" id="PRO_5029640989" evidence="6">
    <location>
        <begin position="23"/>
        <end position="176"/>
    </location>
</feature>
<dbReference type="InterPro" id="IPR008972">
    <property type="entry name" value="Cupredoxin"/>
</dbReference>
<feature type="transmembrane region" description="Helical" evidence="5">
    <location>
        <begin position="156"/>
        <end position="175"/>
    </location>
</feature>
<name>A0A7J6VMY7_THATH</name>
<dbReference type="Gene3D" id="2.60.40.420">
    <property type="entry name" value="Cupredoxins - blue copper proteins"/>
    <property type="match status" value="1"/>
</dbReference>
<evidence type="ECO:0000313" key="9">
    <source>
        <dbReference type="Proteomes" id="UP000554482"/>
    </source>
</evidence>
<keyword evidence="5" id="KW-0472">Membrane</keyword>
<evidence type="ECO:0000256" key="1">
    <source>
        <dbReference type="ARBA" id="ARBA00022723"/>
    </source>
</evidence>
<dbReference type="GO" id="GO:0046872">
    <property type="term" value="F:metal ion binding"/>
    <property type="evidence" value="ECO:0007669"/>
    <property type="project" value="UniProtKB-KW"/>
</dbReference>
<organism evidence="8 9">
    <name type="scientific">Thalictrum thalictroides</name>
    <name type="common">Rue-anemone</name>
    <name type="synonym">Anemone thalictroides</name>
    <dbReference type="NCBI Taxonomy" id="46969"/>
    <lineage>
        <taxon>Eukaryota</taxon>
        <taxon>Viridiplantae</taxon>
        <taxon>Streptophyta</taxon>
        <taxon>Embryophyta</taxon>
        <taxon>Tracheophyta</taxon>
        <taxon>Spermatophyta</taxon>
        <taxon>Magnoliopsida</taxon>
        <taxon>Ranunculales</taxon>
        <taxon>Ranunculaceae</taxon>
        <taxon>Thalictroideae</taxon>
        <taxon>Thalictrum</taxon>
    </lineage>
</organism>
<protein>
    <submittedName>
        <fullName evidence="8">Blue copper protein</fullName>
    </submittedName>
</protein>
<dbReference type="Proteomes" id="UP000554482">
    <property type="component" value="Unassembled WGS sequence"/>
</dbReference>
<evidence type="ECO:0000256" key="5">
    <source>
        <dbReference type="SAM" id="Phobius"/>
    </source>
</evidence>
<dbReference type="GO" id="GO:0005886">
    <property type="term" value="C:plasma membrane"/>
    <property type="evidence" value="ECO:0007669"/>
    <property type="project" value="TreeGrafter"/>
</dbReference>
<keyword evidence="3" id="KW-0325">Glycoprotein</keyword>
<accession>A0A7J6VMY7</accession>
<gene>
    <name evidence="8" type="ORF">FRX31_024888</name>
</gene>
<keyword evidence="5" id="KW-1133">Transmembrane helix</keyword>
<comment type="caution">
    <text evidence="8">The sequence shown here is derived from an EMBL/GenBank/DDBJ whole genome shotgun (WGS) entry which is preliminary data.</text>
</comment>
<dbReference type="FunFam" id="2.60.40.420:FF:000003">
    <property type="entry name" value="Blue copper"/>
    <property type="match status" value="1"/>
</dbReference>
<dbReference type="OrthoDB" id="206968at2759"/>
<feature type="region of interest" description="Disordered" evidence="4">
    <location>
        <begin position="125"/>
        <end position="154"/>
    </location>
</feature>
<evidence type="ECO:0000259" key="7">
    <source>
        <dbReference type="PROSITE" id="PS51485"/>
    </source>
</evidence>
<dbReference type="Pfam" id="PF02298">
    <property type="entry name" value="Cu_bind_like"/>
    <property type="match status" value="1"/>
</dbReference>
<keyword evidence="9" id="KW-1185">Reference proteome</keyword>
<evidence type="ECO:0000256" key="2">
    <source>
        <dbReference type="ARBA" id="ARBA00023008"/>
    </source>
</evidence>
<dbReference type="PROSITE" id="PS51485">
    <property type="entry name" value="PHYTOCYANIN"/>
    <property type="match status" value="1"/>
</dbReference>
<keyword evidence="2" id="KW-0186">Copper</keyword>
<dbReference type="InterPro" id="IPR039391">
    <property type="entry name" value="Phytocyanin-like"/>
</dbReference>
<dbReference type="PROSITE" id="PS00196">
    <property type="entry name" value="COPPER_BLUE"/>
    <property type="match status" value="1"/>
</dbReference>
<dbReference type="PANTHER" id="PTHR33021">
    <property type="entry name" value="BLUE COPPER PROTEIN"/>
    <property type="match status" value="1"/>
</dbReference>